<organism evidence="2 3">
    <name type="scientific">Caligus rogercresseyi</name>
    <name type="common">Sea louse</name>
    <dbReference type="NCBI Taxonomy" id="217165"/>
    <lineage>
        <taxon>Eukaryota</taxon>
        <taxon>Metazoa</taxon>
        <taxon>Ecdysozoa</taxon>
        <taxon>Arthropoda</taxon>
        <taxon>Crustacea</taxon>
        <taxon>Multicrustacea</taxon>
        <taxon>Hexanauplia</taxon>
        <taxon>Copepoda</taxon>
        <taxon>Siphonostomatoida</taxon>
        <taxon>Caligidae</taxon>
        <taxon>Caligus</taxon>
    </lineage>
</organism>
<keyword evidence="3" id="KW-1185">Reference proteome</keyword>
<reference evidence="3" key="1">
    <citation type="submission" date="2021-01" db="EMBL/GenBank/DDBJ databases">
        <title>Caligus Genome Assembly.</title>
        <authorList>
            <person name="Gallardo-Escarate C."/>
        </authorList>
    </citation>
    <scope>NUCLEOTIDE SEQUENCE [LARGE SCALE GENOMIC DNA]</scope>
</reference>
<gene>
    <name evidence="2" type="ORF">FKW44_011105</name>
</gene>
<name>A0A7T8K7W2_CALRO</name>
<evidence type="ECO:0000313" key="3">
    <source>
        <dbReference type="Proteomes" id="UP000595437"/>
    </source>
</evidence>
<dbReference type="AlphaFoldDB" id="A0A7T8K7W2"/>
<dbReference type="Proteomes" id="UP000595437">
    <property type="component" value="Chromosome 7"/>
</dbReference>
<protein>
    <submittedName>
        <fullName evidence="2">DNA polymerase</fullName>
    </submittedName>
</protein>
<dbReference type="OrthoDB" id="6755010at2759"/>
<feature type="region of interest" description="Disordered" evidence="1">
    <location>
        <begin position="56"/>
        <end position="75"/>
    </location>
</feature>
<dbReference type="EMBL" id="CP045896">
    <property type="protein sequence ID" value="QQP50187.1"/>
    <property type="molecule type" value="Genomic_DNA"/>
</dbReference>
<sequence length="75" mass="8456">MRTVINPKSLQNEIVALSVVVHQDFPLERPVKAVSSSHLVALTRPNDVIWPFDIQKNSVEPSSPPSPKWTPREPF</sequence>
<dbReference type="GO" id="GO:0003676">
    <property type="term" value="F:nucleic acid binding"/>
    <property type="evidence" value="ECO:0007669"/>
    <property type="project" value="InterPro"/>
</dbReference>
<accession>A0A7T8K7W2</accession>
<dbReference type="Gene3D" id="3.30.420.10">
    <property type="entry name" value="Ribonuclease H-like superfamily/Ribonuclease H"/>
    <property type="match status" value="1"/>
</dbReference>
<proteinExistence type="predicted"/>
<evidence type="ECO:0000313" key="2">
    <source>
        <dbReference type="EMBL" id="QQP50187.1"/>
    </source>
</evidence>
<evidence type="ECO:0000256" key="1">
    <source>
        <dbReference type="SAM" id="MobiDB-lite"/>
    </source>
</evidence>
<dbReference type="InterPro" id="IPR036397">
    <property type="entry name" value="RNaseH_sf"/>
</dbReference>